<evidence type="ECO:0000256" key="1">
    <source>
        <dbReference type="ARBA" id="ARBA00009437"/>
    </source>
</evidence>
<dbReference type="Proteomes" id="UP000274033">
    <property type="component" value="Unassembled WGS sequence"/>
</dbReference>
<dbReference type="GO" id="GO:0003700">
    <property type="term" value="F:DNA-binding transcription factor activity"/>
    <property type="evidence" value="ECO:0007669"/>
    <property type="project" value="InterPro"/>
</dbReference>
<protein>
    <submittedName>
        <fullName evidence="6">LysR family transcriptional regulator</fullName>
    </submittedName>
</protein>
<evidence type="ECO:0000313" key="6">
    <source>
        <dbReference type="EMBL" id="RQW75658.1"/>
    </source>
</evidence>
<evidence type="ECO:0000256" key="4">
    <source>
        <dbReference type="ARBA" id="ARBA00023163"/>
    </source>
</evidence>
<dbReference type="AlphaFoldDB" id="A0A3N9UJX3"/>
<dbReference type="PANTHER" id="PTHR30126">
    <property type="entry name" value="HTH-TYPE TRANSCRIPTIONAL REGULATOR"/>
    <property type="match status" value="1"/>
</dbReference>
<dbReference type="EMBL" id="RRCT01000003">
    <property type="protein sequence ID" value="RQW75658.1"/>
    <property type="molecule type" value="Genomic_DNA"/>
</dbReference>
<evidence type="ECO:0000259" key="5">
    <source>
        <dbReference type="PROSITE" id="PS50931"/>
    </source>
</evidence>
<evidence type="ECO:0000313" key="7">
    <source>
        <dbReference type="Proteomes" id="UP000274033"/>
    </source>
</evidence>
<comment type="similarity">
    <text evidence="1">Belongs to the LysR transcriptional regulatory family.</text>
</comment>
<dbReference type="PRINTS" id="PR00039">
    <property type="entry name" value="HTHLYSR"/>
</dbReference>
<accession>A0A3N9UJX3</accession>
<keyword evidence="7" id="KW-1185">Reference proteome</keyword>
<keyword evidence="2" id="KW-0805">Transcription regulation</keyword>
<dbReference type="GO" id="GO:0003677">
    <property type="term" value="F:DNA binding"/>
    <property type="evidence" value="ECO:0007669"/>
    <property type="project" value="UniProtKB-KW"/>
</dbReference>
<dbReference type="Pfam" id="PF00126">
    <property type="entry name" value="HTH_1"/>
    <property type="match status" value="1"/>
</dbReference>
<dbReference type="Gene3D" id="1.10.10.10">
    <property type="entry name" value="Winged helix-like DNA-binding domain superfamily/Winged helix DNA-binding domain"/>
    <property type="match status" value="1"/>
</dbReference>
<dbReference type="InterPro" id="IPR036388">
    <property type="entry name" value="WH-like_DNA-bd_sf"/>
</dbReference>
<feature type="domain" description="HTH lysR-type" evidence="5">
    <location>
        <begin position="1"/>
        <end position="58"/>
    </location>
</feature>
<keyword evidence="3" id="KW-0238">DNA-binding</keyword>
<gene>
    <name evidence="6" type="ORF">EBB45_05855</name>
</gene>
<dbReference type="FunFam" id="1.10.10.10:FF:000001">
    <property type="entry name" value="LysR family transcriptional regulator"/>
    <property type="match status" value="1"/>
</dbReference>
<dbReference type="InterPro" id="IPR000847">
    <property type="entry name" value="LysR_HTH_N"/>
</dbReference>
<dbReference type="InterPro" id="IPR036390">
    <property type="entry name" value="WH_DNA-bd_sf"/>
</dbReference>
<reference evidence="6 7" key="1">
    <citation type="journal article" date="2013" name="J. Microbiol.">
        <title>Lysinibacillus chungkukjangi sp. nov., isolated from Chungkukjang, Korean fermented soybean food.</title>
        <authorList>
            <person name="Kim S.J."/>
            <person name="Jang Y.H."/>
            <person name="Hamada M."/>
            <person name="Ahn J.H."/>
            <person name="Weon H.Y."/>
            <person name="Suzuki K."/>
            <person name="Whang K.S."/>
            <person name="Kwon S.W."/>
        </authorList>
    </citation>
    <scope>NUCLEOTIDE SEQUENCE [LARGE SCALE GENOMIC DNA]</scope>
    <source>
        <strain evidence="6 7">MCCC 1A12701</strain>
    </source>
</reference>
<dbReference type="SUPFAM" id="SSF46785">
    <property type="entry name" value="Winged helix' DNA-binding domain"/>
    <property type="match status" value="1"/>
</dbReference>
<proteinExistence type="inferred from homology"/>
<evidence type="ECO:0000256" key="2">
    <source>
        <dbReference type="ARBA" id="ARBA00023015"/>
    </source>
</evidence>
<comment type="caution">
    <text evidence="6">The sequence shown here is derived from an EMBL/GenBank/DDBJ whole genome shotgun (WGS) entry which is preliminary data.</text>
</comment>
<dbReference type="PROSITE" id="PS50931">
    <property type="entry name" value="HTH_LYSR"/>
    <property type="match status" value="1"/>
</dbReference>
<name>A0A3N9UJX3_9BACI</name>
<organism evidence="6 7">
    <name type="scientific">Lysinibacillus composti</name>
    <dbReference type="NCBI Taxonomy" id="720633"/>
    <lineage>
        <taxon>Bacteria</taxon>
        <taxon>Bacillati</taxon>
        <taxon>Bacillota</taxon>
        <taxon>Bacilli</taxon>
        <taxon>Bacillales</taxon>
        <taxon>Bacillaceae</taxon>
        <taxon>Lysinibacillus</taxon>
    </lineage>
</organism>
<keyword evidence="4" id="KW-0804">Transcription</keyword>
<dbReference type="OrthoDB" id="9785745at2"/>
<evidence type="ECO:0000256" key="3">
    <source>
        <dbReference type="ARBA" id="ARBA00023125"/>
    </source>
</evidence>
<dbReference type="RefSeq" id="WP_124763563.1">
    <property type="nucleotide sequence ID" value="NZ_JAFBDY010000015.1"/>
</dbReference>
<sequence length="93" mass="10736">MNIEHIESFLYVVKYKSIHKAASALYLTQPTVSARIKALEESLETQLFIRQGRSLSLTERGKEFIPFATTIVESFYESKKFLNRDLLLGDEHV</sequence>